<organism evidence="1 2">
    <name type="scientific">Botrytis galanthina</name>
    <dbReference type="NCBI Taxonomy" id="278940"/>
    <lineage>
        <taxon>Eukaryota</taxon>
        <taxon>Fungi</taxon>
        <taxon>Dikarya</taxon>
        <taxon>Ascomycota</taxon>
        <taxon>Pezizomycotina</taxon>
        <taxon>Leotiomycetes</taxon>
        <taxon>Helotiales</taxon>
        <taxon>Sclerotiniaceae</taxon>
        <taxon>Botrytis</taxon>
    </lineage>
</organism>
<evidence type="ECO:0000313" key="1">
    <source>
        <dbReference type="EMBL" id="THV47613.1"/>
    </source>
</evidence>
<reference evidence="1 2" key="1">
    <citation type="submission" date="2017-12" db="EMBL/GenBank/DDBJ databases">
        <title>Comparative genomics of Botrytis spp.</title>
        <authorList>
            <person name="Valero-Jimenez C.A."/>
            <person name="Tapia P."/>
            <person name="Veloso J."/>
            <person name="Silva-Moreno E."/>
            <person name="Staats M."/>
            <person name="Valdes J.H."/>
            <person name="Van Kan J.A.L."/>
        </authorList>
    </citation>
    <scope>NUCLEOTIDE SEQUENCE [LARGE SCALE GENOMIC DNA]</scope>
    <source>
        <strain evidence="1 2">MUCL435</strain>
    </source>
</reference>
<dbReference type="OrthoDB" id="3559828at2759"/>
<dbReference type="EMBL" id="PQXL01000299">
    <property type="protein sequence ID" value="THV47613.1"/>
    <property type="molecule type" value="Genomic_DNA"/>
</dbReference>
<dbReference type="AlphaFoldDB" id="A0A4S8QR27"/>
<accession>A0A4S8QR27</accession>
<evidence type="ECO:0000313" key="2">
    <source>
        <dbReference type="Proteomes" id="UP000308671"/>
    </source>
</evidence>
<proteinExistence type="predicted"/>
<keyword evidence="2" id="KW-1185">Reference proteome</keyword>
<sequence>MIDAAWELEKVAVINRTATGDESPSFGNHGFLECIRGSEMMDTTTISIIEEKSAGKDSDNIPIGFNGIELSVWEKKNPDRMEGVTIELVSRCASTPRDPDDAHHMFNSGNALQPSMRTLKTANWQTVSSVIIVPQIIPNGARLHVILIIIITRMLLCPISQSIPVLKGLRLHISIDSMATDVPKRVVRITHDILTKRIETMIIVSNIPIPGSTGLQRSVVKTGHSLFKTGDYTFGFSSRFGTHEIMHGMVRFDKIHSIFLRPGLPTE</sequence>
<comment type="caution">
    <text evidence="1">The sequence shown here is derived from an EMBL/GenBank/DDBJ whole genome shotgun (WGS) entry which is preliminary data.</text>
</comment>
<gene>
    <name evidence="1" type="ORF">BGAL_0299g00020</name>
</gene>
<protein>
    <submittedName>
        <fullName evidence="1">Uncharacterized protein</fullName>
    </submittedName>
</protein>
<dbReference type="Proteomes" id="UP000308671">
    <property type="component" value="Unassembled WGS sequence"/>
</dbReference>
<name>A0A4S8QR27_9HELO</name>